<dbReference type="GO" id="GO:0000056">
    <property type="term" value="P:ribosomal small subunit export from nucleus"/>
    <property type="evidence" value="ECO:0007669"/>
    <property type="project" value="TreeGrafter"/>
</dbReference>
<comment type="subcellular location">
    <subcellularLocation>
        <location evidence="1">Nucleus</location>
    </subcellularLocation>
</comment>
<evidence type="ECO:0000313" key="7">
    <source>
        <dbReference type="EMBL" id="ABW98053.1"/>
    </source>
</evidence>
<feature type="domain" description="Exportin-1 C-terminal" evidence="6">
    <location>
        <begin position="682"/>
        <end position="986"/>
    </location>
</feature>
<reference evidence="7 8" key="1">
    <citation type="journal article" date="2007" name="Proc. Natl. Acad. Sci. U.S.A.">
        <title>Nucleomorph genome of Hemiselmis andersenii reveals complete intron loss and compaction as a driver of protein structure and function.</title>
        <authorList>
            <person name="Lane C.E."/>
            <person name="van den Heuvel K."/>
            <person name="Kozera C."/>
            <person name="Curtis B.A."/>
            <person name="Parsons B.J."/>
            <person name="Bowman S."/>
            <person name="Archibald J.M."/>
        </authorList>
    </citation>
    <scope>NUCLEOTIDE SEQUENCE [LARGE SCALE GENOMIC DNA]</scope>
    <source>
        <strain evidence="7 8">CCMP644</strain>
    </source>
</reference>
<dbReference type="GO" id="GO:0000055">
    <property type="term" value="P:ribosomal large subunit export from nucleus"/>
    <property type="evidence" value="ECO:0007669"/>
    <property type="project" value="TreeGrafter"/>
</dbReference>
<comment type="similarity">
    <text evidence="2">Belongs to the exportin family.</text>
</comment>
<name>A9BKP8_HEMAN</name>
<dbReference type="Pfam" id="PF18787">
    <property type="entry name" value="CRM1_repeat_3"/>
    <property type="match status" value="1"/>
</dbReference>
<dbReference type="InterPro" id="IPR040485">
    <property type="entry name" value="XPO1_repeat_3"/>
</dbReference>
<dbReference type="EMBL" id="CP000882">
    <property type="protein sequence ID" value="ABW98053.1"/>
    <property type="molecule type" value="Genomic_DNA"/>
</dbReference>
<dbReference type="InterPro" id="IPR041235">
    <property type="entry name" value="Exp1_repeat_2"/>
</dbReference>
<keyword evidence="3" id="KW-0813">Transport</keyword>
<dbReference type="GO" id="GO:0005634">
    <property type="term" value="C:nucleus"/>
    <property type="evidence" value="ECO:0007669"/>
    <property type="project" value="UniProtKB-SubCell"/>
</dbReference>
<dbReference type="PANTHER" id="PTHR11223">
    <property type="entry name" value="EXPORTIN 1/5"/>
    <property type="match status" value="1"/>
</dbReference>
<accession>A9BKP8</accession>
<dbReference type="RefSeq" id="XP_001712378.1">
    <property type="nucleotide sequence ID" value="XM_001712326.1"/>
</dbReference>
<dbReference type="SMR" id="A9BKP8"/>
<dbReference type="InterPro" id="IPR045065">
    <property type="entry name" value="XPO1/5"/>
</dbReference>
<gene>
    <name evidence="7" type="ORF">HAN_2g227</name>
</gene>
<dbReference type="SMART" id="SM01102">
    <property type="entry name" value="CRM1_C"/>
    <property type="match status" value="1"/>
</dbReference>
<dbReference type="Proteomes" id="UP000243127">
    <property type="component" value="Nucleomorph 2"/>
</dbReference>
<evidence type="ECO:0000259" key="6">
    <source>
        <dbReference type="SMART" id="SM01102"/>
    </source>
</evidence>
<dbReference type="AlphaFoldDB" id="A9BKP8"/>
<keyword evidence="4" id="KW-0653">Protein transport</keyword>
<dbReference type="InterPro" id="IPR014877">
    <property type="entry name" value="XPO1_C_dom"/>
</dbReference>
<keyword evidence="5" id="KW-0539">Nucleus</keyword>
<evidence type="ECO:0000256" key="4">
    <source>
        <dbReference type="ARBA" id="ARBA00022927"/>
    </source>
</evidence>
<dbReference type="PANTHER" id="PTHR11223:SF2">
    <property type="entry name" value="EXPORTIN-1"/>
    <property type="match status" value="1"/>
</dbReference>
<evidence type="ECO:0000256" key="2">
    <source>
        <dbReference type="ARBA" id="ARBA00009466"/>
    </source>
</evidence>
<dbReference type="Gene3D" id="1.25.10.10">
    <property type="entry name" value="Leucine-rich Repeat Variant"/>
    <property type="match status" value="1"/>
</dbReference>
<dbReference type="GeneID" id="5739826"/>
<dbReference type="Pfam" id="PF08767">
    <property type="entry name" value="CRM1_C"/>
    <property type="match status" value="1"/>
</dbReference>
<dbReference type="InterPro" id="IPR016024">
    <property type="entry name" value="ARM-type_fold"/>
</dbReference>
<protein>
    <submittedName>
        <fullName evidence="7">Crm</fullName>
    </submittedName>
</protein>
<organism evidence="7 8">
    <name type="scientific">Hemiselmis andersenii</name>
    <name type="common">Cryptophyte alga</name>
    <dbReference type="NCBI Taxonomy" id="464988"/>
    <lineage>
        <taxon>Eukaryota</taxon>
        <taxon>Cryptophyceae</taxon>
        <taxon>Cryptomonadales</taxon>
        <taxon>Hemiselmidaceae</taxon>
        <taxon>Hemiselmis</taxon>
    </lineage>
</organism>
<evidence type="ECO:0000256" key="5">
    <source>
        <dbReference type="ARBA" id="ARBA00023242"/>
    </source>
</evidence>
<dbReference type="SUPFAM" id="SSF48371">
    <property type="entry name" value="ARM repeat"/>
    <property type="match status" value="2"/>
</dbReference>
<geneLocation type="nucleomorph" evidence="7"/>
<dbReference type="InterPro" id="IPR011989">
    <property type="entry name" value="ARM-like"/>
</dbReference>
<evidence type="ECO:0000256" key="3">
    <source>
        <dbReference type="ARBA" id="ARBA00022448"/>
    </source>
</evidence>
<dbReference type="GO" id="GO:0006611">
    <property type="term" value="P:protein export from nucleus"/>
    <property type="evidence" value="ECO:0007669"/>
    <property type="project" value="InterPro"/>
</dbReference>
<sequence>MGDISEKKSKEFFLIENLEKNLEILFFSQNSKSRWEAQKWLNEFQNLPNSWKINFFIHNSNNLHLIYFGLNLLDQLVSFSWENLSQENKNEIQNFITSWIYQITLEFNFFKENITTLRKLNLILVKIFCQTEKKFFFLFLFDLINSAKKTETICENNLNIIYCLFEELFSNLNFEKIKICYQNDFQFEESLLEIKNLCFFVLNQFDILWFSNISLLGLALKIFKKILEISPKGFFIENFFLAKLVILSFKTNLGNSSLECLIEWVKKKTNFKNRSSSEIMEKFIVQFQEFFPISFDWTIFFSNSNSENKEFIFNCGNFFLEFLKKNLPITKKSFLEKGNFLVLCRIMIKISCLPDFRIFKICLDWWETILKITETKKYFDIFDDKFGSFFYDLKVILIGRMPKPEEVLIREDDYGEIIRESTEETETKNVHIKAKNILSRLTKIDPSSTRSIILEKMANQINDLFWNKNILNTLCWSVGSISNILTREIENHFLVAIIKDLLFLCEIKKGKENKAIIASNIMYVVGQFPRFLRSHWKFLKAVIFKLFEFMHESYPGVKDMACDTFLKIGLNCAQSIIEIQENEPFSLLEQILTSLKEITQFLEFRQIKEFYKTLGIIIDKVKNDQKKNSYLSKIFQIFYYNWARNLKKRVLSEDTSSVIEITNLLKINIEIGRILKKNYYLQIKTLFKETFFLYNWVSKTIEENFLIEGGKIFLSKSFRLLKILRCVILEIVFLYAQNCILDETSLFIHENLKILIQPICLDYKNSFSPLLREVQVIYFCFQILDLPKIDLDVELISLIFNLIFIPTLEMIKTNFEDFPDIRKAFFLFLEKLVGKFFLFMFKLDKDPIQSENAFKLVIHAIIWGIKHPDNTICIQSLEICFYLLNSVEKENFGNYFFSKFFKQILNDLISVITDKLHLSSLGIQCKVLSFLLRSSKKFIDQNYLTVYLKLIFTKVFPYAQENYIENLIIFCFMEKNEKNIKKEFKKLLRTSNFYISESNSE</sequence>
<evidence type="ECO:0000313" key="8">
    <source>
        <dbReference type="Proteomes" id="UP000243127"/>
    </source>
</evidence>
<keyword evidence="7" id="KW-0542">Nucleomorph</keyword>
<dbReference type="GO" id="GO:0005737">
    <property type="term" value="C:cytoplasm"/>
    <property type="evidence" value="ECO:0007669"/>
    <property type="project" value="TreeGrafter"/>
</dbReference>
<proteinExistence type="inferred from homology"/>
<evidence type="ECO:0000256" key="1">
    <source>
        <dbReference type="ARBA" id="ARBA00004123"/>
    </source>
</evidence>
<dbReference type="GO" id="GO:0005049">
    <property type="term" value="F:nuclear export signal receptor activity"/>
    <property type="evidence" value="ECO:0007669"/>
    <property type="project" value="InterPro"/>
</dbReference>
<dbReference type="Pfam" id="PF18784">
    <property type="entry name" value="CRM1_repeat_2"/>
    <property type="match status" value="1"/>
</dbReference>